<dbReference type="InterPro" id="IPR050638">
    <property type="entry name" value="AA-Vitamin_Transporters"/>
</dbReference>
<gene>
    <name evidence="8" type="ORF">ETEE_0634</name>
</gene>
<feature type="transmembrane region" description="Helical" evidence="6">
    <location>
        <begin position="117"/>
        <end position="135"/>
    </location>
</feature>
<feature type="domain" description="EamA" evidence="7">
    <location>
        <begin position="7"/>
        <end position="131"/>
    </location>
</feature>
<feature type="transmembrane region" description="Helical" evidence="6">
    <location>
        <begin position="61"/>
        <end position="80"/>
    </location>
</feature>
<feature type="transmembrane region" description="Helical" evidence="6">
    <location>
        <begin position="244"/>
        <end position="264"/>
    </location>
</feature>
<feature type="transmembrane region" description="Helical" evidence="6">
    <location>
        <begin position="7"/>
        <end position="27"/>
    </location>
</feature>
<feature type="transmembrane region" description="Helical" evidence="6">
    <location>
        <begin position="141"/>
        <end position="161"/>
    </location>
</feature>
<protein>
    <recommendedName>
        <fullName evidence="7">EamA domain-containing protein</fullName>
    </recommendedName>
</protein>
<evidence type="ECO:0000313" key="9">
    <source>
        <dbReference type="Proteomes" id="UP000028681"/>
    </source>
</evidence>
<reference evidence="8 9" key="1">
    <citation type="journal article" date="2012" name="PLoS ONE">
        <title>Edwardsiella comparative phylogenomics reveal the new intra/inter-species taxonomic relationships, virulence evolution and niche adaptation mechanisms.</title>
        <authorList>
            <person name="Yang M."/>
            <person name="Lv Y."/>
            <person name="Xiao J."/>
            <person name="Wu H."/>
            <person name="Zheng H."/>
            <person name="Liu Q."/>
            <person name="Zhang Y."/>
            <person name="Wang Q."/>
        </authorList>
    </citation>
    <scope>NUCLEOTIDE SEQUENCE [LARGE SCALE GENOMIC DNA]</scope>
    <source>
        <strain evidence="9">080813</strain>
    </source>
</reference>
<sequence length="299" mass="32132">MGLKDTLLALLVVAIWGVGFVVMQAGLQHLSPLLLGGLRCLLLALPAVFLLPRPALPVHTLILYGLLIGFGQFAFLFFALQGGLSAGVAAMLLQLQLLFTLLLGALLFGERIRTSQIIALLFVLTGLALLLHPGLTGLPLSRGVILLALGAALCLALGNLIQRLRIRDSIQGSLPALIAWAALAPIIPFFLAAWLFNGAQATLTALRTLDFSALLALIYLAYIATHLAYAIWGRLLLRNRATHLMPFTLLIPLVALAADLLTYGDRLSPVQLYSLLLILLGLALAVLGNRLVDFRLVRH</sequence>
<feature type="transmembrane region" description="Helical" evidence="6">
    <location>
        <begin position="173"/>
        <end position="196"/>
    </location>
</feature>
<feature type="transmembrane region" description="Helical" evidence="6">
    <location>
        <begin position="270"/>
        <end position="292"/>
    </location>
</feature>
<keyword evidence="4 6" id="KW-1133">Transmembrane helix</keyword>
<dbReference type="PANTHER" id="PTHR32322">
    <property type="entry name" value="INNER MEMBRANE TRANSPORTER"/>
    <property type="match status" value="1"/>
</dbReference>
<dbReference type="KEGG" id="ete:ETEE_0634"/>
<dbReference type="EMBL" id="CP006664">
    <property type="protein sequence ID" value="AIJ07105.1"/>
    <property type="molecule type" value="Genomic_DNA"/>
</dbReference>
<dbReference type="SUPFAM" id="SSF103481">
    <property type="entry name" value="Multidrug resistance efflux transporter EmrE"/>
    <property type="match status" value="2"/>
</dbReference>
<dbReference type="InterPro" id="IPR037185">
    <property type="entry name" value="EmrE-like"/>
</dbReference>
<dbReference type="Pfam" id="PF00892">
    <property type="entry name" value="EamA"/>
    <property type="match status" value="2"/>
</dbReference>
<keyword evidence="3 6" id="KW-0812">Transmembrane</keyword>
<dbReference type="RefSeq" id="WP_034164249.1">
    <property type="nucleotide sequence ID" value="NZ_CP006664.1"/>
</dbReference>
<evidence type="ECO:0000256" key="2">
    <source>
        <dbReference type="ARBA" id="ARBA00022475"/>
    </source>
</evidence>
<feature type="transmembrane region" description="Helical" evidence="6">
    <location>
        <begin position="86"/>
        <end position="108"/>
    </location>
</feature>
<feature type="transmembrane region" description="Helical" evidence="6">
    <location>
        <begin position="33"/>
        <end position="52"/>
    </location>
</feature>
<evidence type="ECO:0000259" key="7">
    <source>
        <dbReference type="Pfam" id="PF00892"/>
    </source>
</evidence>
<dbReference type="Proteomes" id="UP000028681">
    <property type="component" value="Chromosome"/>
</dbReference>
<name>A0A076LF05_9GAMM</name>
<dbReference type="AlphaFoldDB" id="A0A076LF05"/>
<dbReference type="PANTHER" id="PTHR32322:SF9">
    <property type="entry name" value="AMINO-ACID METABOLITE EFFLUX PUMP-RELATED"/>
    <property type="match status" value="1"/>
</dbReference>
<evidence type="ECO:0000256" key="5">
    <source>
        <dbReference type="ARBA" id="ARBA00023136"/>
    </source>
</evidence>
<keyword evidence="5 6" id="KW-0472">Membrane</keyword>
<keyword evidence="2" id="KW-1003">Cell membrane</keyword>
<feature type="transmembrane region" description="Helical" evidence="6">
    <location>
        <begin position="211"/>
        <end position="232"/>
    </location>
</feature>
<accession>A0A076LF05</accession>
<dbReference type="GO" id="GO:0016020">
    <property type="term" value="C:membrane"/>
    <property type="evidence" value="ECO:0007669"/>
    <property type="project" value="UniProtKB-SubCell"/>
</dbReference>
<evidence type="ECO:0000256" key="6">
    <source>
        <dbReference type="SAM" id="Phobius"/>
    </source>
</evidence>
<dbReference type="InterPro" id="IPR000620">
    <property type="entry name" value="EamA_dom"/>
</dbReference>
<feature type="domain" description="EamA" evidence="7">
    <location>
        <begin position="145"/>
        <end position="286"/>
    </location>
</feature>
<evidence type="ECO:0000256" key="1">
    <source>
        <dbReference type="ARBA" id="ARBA00004651"/>
    </source>
</evidence>
<evidence type="ECO:0000256" key="3">
    <source>
        <dbReference type="ARBA" id="ARBA00022692"/>
    </source>
</evidence>
<evidence type="ECO:0000313" key="8">
    <source>
        <dbReference type="EMBL" id="AIJ07105.1"/>
    </source>
</evidence>
<dbReference type="GeneID" id="33938369"/>
<organism evidence="8 9">
    <name type="scientific">Edwardsiella anguillarum ET080813</name>
    <dbReference type="NCBI Taxonomy" id="667120"/>
    <lineage>
        <taxon>Bacteria</taxon>
        <taxon>Pseudomonadati</taxon>
        <taxon>Pseudomonadota</taxon>
        <taxon>Gammaproteobacteria</taxon>
        <taxon>Enterobacterales</taxon>
        <taxon>Hafniaceae</taxon>
        <taxon>Edwardsiella</taxon>
    </lineage>
</organism>
<comment type="subcellular location">
    <subcellularLocation>
        <location evidence="1">Cell membrane</location>
        <topology evidence="1">Multi-pass membrane protein</topology>
    </subcellularLocation>
</comment>
<dbReference type="HOGENOM" id="CLU_033863_20_1_6"/>
<proteinExistence type="predicted"/>
<evidence type="ECO:0000256" key="4">
    <source>
        <dbReference type="ARBA" id="ARBA00022989"/>
    </source>
</evidence>